<evidence type="ECO:0000313" key="3">
    <source>
        <dbReference type="Proteomes" id="UP000663828"/>
    </source>
</evidence>
<dbReference type="Proteomes" id="UP000663828">
    <property type="component" value="Unassembled WGS sequence"/>
</dbReference>
<evidence type="ECO:0000313" key="2">
    <source>
        <dbReference type="EMBL" id="CAF1498028.1"/>
    </source>
</evidence>
<comment type="caution">
    <text evidence="2">The sequence shown here is derived from an EMBL/GenBank/DDBJ whole genome shotgun (WGS) entry which is preliminary data.</text>
</comment>
<gene>
    <name evidence="1" type="ORF">EDS130_LOCUS9970</name>
    <name evidence="2" type="ORF">XAT740_LOCUS39487</name>
</gene>
<keyword evidence="3" id="KW-1185">Reference proteome</keyword>
<sequence>MAVRRSFSPSLKAKLYHSDGYSFKNCLNYDFEIQQTPPLSLQQYARSIAPIPGADPWVYTYKRKYSIPTYSLKPYKDMKPKPHESIWHPVSPYREKPPTSLSPEKRWQRSVREPIWQPSSTIQYKTVPYFDPPALRWSLQQILKSLPNPQADTFDPSKTILISKKRNI</sequence>
<dbReference type="EMBL" id="CAJNOR010004382">
    <property type="protein sequence ID" value="CAF1498028.1"/>
    <property type="molecule type" value="Genomic_DNA"/>
</dbReference>
<name>A0A815SYC6_ADIRI</name>
<proteinExistence type="predicted"/>
<dbReference type="EMBL" id="CAJNOJ010000034">
    <property type="protein sequence ID" value="CAF0904990.1"/>
    <property type="molecule type" value="Genomic_DNA"/>
</dbReference>
<accession>A0A815SYC6</accession>
<reference evidence="2" key="1">
    <citation type="submission" date="2021-02" db="EMBL/GenBank/DDBJ databases">
        <authorList>
            <person name="Nowell W R."/>
        </authorList>
    </citation>
    <scope>NUCLEOTIDE SEQUENCE</scope>
</reference>
<organism evidence="2 3">
    <name type="scientific">Adineta ricciae</name>
    <name type="common">Rotifer</name>
    <dbReference type="NCBI Taxonomy" id="249248"/>
    <lineage>
        <taxon>Eukaryota</taxon>
        <taxon>Metazoa</taxon>
        <taxon>Spiralia</taxon>
        <taxon>Gnathifera</taxon>
        <taxon>Rotifera</taxon>
        <taxon>Eurotatoria</taxon>
        <taxon>Bdelloidea</taxon>
        <taxon>Adinetida</taxon>
        <taxon>Adinetidae</taxon>
        <taxon>Adineta</taxon>
    </lineage>
</organism>
<dbReference type="OrthoDB" id="9971444at2759"/>
<dbReference type="Proteomes" id="UP000663852">
    <property type="component" value="Unassembled WGS sequence"/>
</dbReference>
<dbReference type="AlphaFoldDB" id="A0A815SYC6"/>
<evidence type="ECO:0000313" key="1">
    <source>
        <dbReference type="EMBL" id="CAF0904990.1"/>
    </source>
</evidence>
<protein>
    <submittedName>
        <fullName evidence="2">Uncharacterized protein</fullName>
    </submittedName>
</protein>